<evidence type="ECO:0000313" key="2">
    <source>
        <dbReference type="EMBL" id="CAF2774940.1"/>
    </source>
</evidence>
<reference evidence="2" key="1">
    <citation type="submission" date="2021-02" db="EMBL/GenBank/DDBJ databases">
        <authorList>
            <person name="Bekaert M."/>
        </authorList>
    </citation>
    <scope>NUCLEOTIDE SEQUENCE</scope>
    <source>
        <strain evidence="2">IoA-00</strain>
    </source>
</reference>
<evidence type="ECO:0000256" key="1">
    <source>
        <dbReference type="SAM" id="MobiDB-lite"/>
    </source>
</evidence>
<feature type="region of interest" description="Disordered" evidence="1">
    <location>
        <begin position="30"/>
        <end position="49"/>
    </location>
</feature>
<feature type="compositionally biased region" description="Low complexity" evidence="1">
    <location>
        <begin position="144"/>
        <end position="153"/>
    </location>
</feature>
<protein>
    <submittedName>
        <fullName evidence="2">(salmon louse) hypothetical protein</fullName>
    </submittedName>
</protein>
<gene>
    <name evidence="2" type="ORF">LSAA_1102</name>
</gene>
<keyword evidence="3" id="KW-1185">Reference proteome</keyword>
<dbReference type="OrthoDB" id="5822793at2759"/>
<feature type="compositionally biased region" description="Basic and acidic residues" evidence="1">
    <location>
        <begin position="106"/>
        <end position="132"/>
    </location>
</feature>
<name>A0A7R8CCV1_LEPSM</name>
<evidence type="ECO:0000313" key="3">
    <source>
        <dbReference type="Proteomes" id="UP000675881"/>
    </source>
</evidence>
<organism evidence="2 3">
    <name type="scientific">Lepeophtheirus salmonis</name>
    <name type="common">Salmon louse</name>
    <name type="synonym">Caligus salmonis</name>
    <dbReference type="NCBI Taxonomy" id="72036"/>
    <lineage>
        <taxon>Eukaryota</taxon>
        <taxon>Metazoa</taxon>
        <taxon>Ecdysozoa</taxon>
        <taxon>Arthropoda</taxon>
        <taxon>Crustacea</taxon>
        <taxon>Multicrustacea</taxon>
        <taxon>Hexanauplia</taxon>
        <taxon>Copepoda</taxon>
        <taxon>Siphonostomatoida</taxon>
        <taxon>Caligidae</taxon>
        <taxon>Lepeophtheirus</taxon>
    </lineage>
</organism>
<sequence length="282" mass="32369">MSPIKTENVDSGVDIKTCTSPLAFTVNFDDTNEEEEDRKNNNNNCNTNNKRVLCLKDGITRFSSSCSSKKPLDMNKERRGEEVEDDDEGSDTGTYTIDDDEEIESKEDSWNDEKIPTSRDEDWISRWAEEQARQQQKIRHQQRRTTTSNNASPNAPPPFENSDENCRFRRKLPRLPSSNNSNDSKETEDLLKDTLSLVNAMEARIEDTASSLKNERLLRSSAPNKNTQDPKEIAKISELEAWKRRKKTIDPLLSPVHRPNYVPHLMASQVQHPKGVELQEQH</sequence>
<feature type="region of interest" description="Disordered" evidence="1">
    <location>
        <begin position="62"/>
        <end position="189"/>
    </location>
</feature>
<proteinExistence type="predicted"/>
<dbReference type="AlphaFoldDB" id="A0A7R8CCV1"/>
<feature type="compositionally biased region" description="Basic and acidic residues" evidence="1">
    <location>
        <begin position="70"/>
        <end position="81"/>
    </location>
</feature>
<dbReference type="Proteomes" id="UP000675881">
    <property type="component" value="Chromosome 1"/>
</dbReference>
<accession>A0A7R8CCV1</accession>
<dbReference type="EMBL" id="HG994580">
    <property type="protein sequence ID" value="CAF2774940.1"/>
    <property type="molecule type" value="Genomic_DNA"/>
</dbReference>